<dbReference type="Pfam" id="PF00144">
    <property type="entry name" value="Beta-lactamase"/>
    <property type="match status" value="1"/>
</dbReference>
<dbReference type="Proteomes" id="UP000758168">
    <property type="component" value="Unassembled WGS sequence"/>
</dbReference>
<dbReference type="PANTHER" id="PTHR43283:SF7">
    <property type="entry name" value="BETA-LACTAMASE-RELATED DOMAIN-CONTAINING PROTEIN"/>
    <property type="match status" value="1"/>
</dbReference>
<keyword evidence="3" id="KW-1185">Reference proteome</keyword>
<name>A0ABS4ZC29_9ACTN</name>
<feature type="domain" description="Beta-lactamase-related" evidence="1">
    <location>
        <begin position="41"/>
        <end position="305"/>
    </location>
</feature>
<organism evidence="2 3">
    <name type="scientific">Microlunatus capsulatus</name>
    <dbReference type="NCBI Taxonomy" id="99117"/>
    <lineage>
        <taxon>Bacteria</taxon>
        <taxon>Bacillati</taxon>
        <taxon>Actinomycetota</taxon>
        <taxon>Actinomycetes</taxon>
        <taxon>Propionibacteriales</taxon>
        <taxon>Propionibacteriaceae</taxon>
        <taxon>Microlunatus</taxon>
    </lineage>
</organism>
<dbReference type="PANTHER" id="PTHR43283">
    <property type="entry name" value="BETA-LACTAMASE-RELATED"/>
    <property type="match status" value="1"/>
</dbReference>
<proteinExistence type="predicted"/>
<gene>
    <name evidence="2" type="ORF">JOF54_003503</name>
</gene>
<reference evidence="2 3" key="1">
    <citation type="submission" date="2021-03" db="EMBL/GenBank/DDBJ databases">
        <title>Sequencing the genomes of 1000 actinobacteria strains.</title>
        <authorList>
            <person name="Klenk H.-P."/>
        </authorList>
    </citation>
    <scope>NUCLEOTIDE SEQUENCE [LARGE SCALE GENOMIC DNA]</scope>
    <source>
        <strain evidence="2 3">DSM 12936</strain>
    </source>
</reference>
<dbReference type="Gene3D" id="3.40.710.10">
    <property type="entry name" value="DD-peptidase/beta-lactamase superfamily"/>
    <property type="match status" value="1"/>
</dbReference>
<dbReference type="RefSeq" id="WP_210058180.1">
    <property type="nucleotide sequence ID" value="NZ_BAAAMH010000001.1"/>
</dbReference>
<accession>A0ABS4ZC29</accession>
<dbReference type="InterPro" id="IPR001466">
    <property type="entry name" value="Beta-lactam-related"/>
</dbReference>
<dbReference type="InterPro" id="IPR050789">
    <property type="entry name" value="Diverse_Enzym_Activities"/>
</dbReference>
<protein>
    <submittedName>
        <fullName evidence="2">CubicO group peptidase (Beta-lactamase class C family)</fullName>
    </submittedName>
</protein>
<dbReference type="SUPFAM" id="SSF56601">
    <property type="entry name" value="beta-lactamase/transpeptidase-like"/>
    <property type="match status" value="1"/>
</dbReference>
<evidence type="ECO:0000313" key="2">
    <source>
        <dbReference type="EMBL" id="MBP2418581.1"/>
    </source>
</evidence>
<comment type="caution">
    <text evidence="2">The sequence shown here is derived from an EMBL/GenBank/DDBJ whole genome shotgun (WGS) entry which is preliminary data.</text>
</comment>
<dbReference type="InterPro" id="IPR012338">
    <property type="entry name" value="Beta-lactam/transpept-like"/>
</dbReference>
<evidence type="ECO:0000313" key="3">
    <source>
        <dbReference type="Proteomes" id="UP000758168"/>
    </source>
</evidence>
<sequence length="465" mass="49739">MPVDDAPALPRSTPSAQGVSSAGIGALLDAVEAAPDLELHSLMVLRHGHVVAEGWWAPYGPDEAHLLYSLSKSFTATAAGLAAAEGLLSFDEPVVSYFPELADAAVDERSRAMLVRHVAAMASGHVEDTLDRVVTLDPEEPVRAFLGLAPEQDPGSVFCYNNGATYVLGAIVQRVTGQTLLGYLRPRLLDPLGIGPGYWHQRPQGRELGFSGLHLRTEDLARFGQLYLDDGVWRGERLLPEGWVADASAVHTPNPAEPNPDWQQGYGYQLWRSRHGYRGDGAYGQFCLVLPEQDLVVVTTAQTENMQGLIDTVWDHLLPGVDAPTPDEDAALADRLAGLALPADGGGLLGTAAPEAAAEVEVAAVEDEADGGWTLTLVEDGARLPVRCGDGRWVRSEVALGERRLVVAASGSLAGDRLVVQLVLLQTPHRLVVEVDRASLRAEGRWLTVPLHRPGFAGLSTGTWA</sequence>
<evidence type="ECO:0000259" key="1">
    <source>
        <dbReference type="Pfam" id="PF00144"/>
    </source>
</evidence>
<dbReference type="EMBL" id="JAGIOB010000001">
    <property type="protein sequence ID" value="MBP2418581.1"/>
    <property type="molecule type" value="Genomic_DNA"/>
</dbReference>